<evidence type="ECO:0000313" key="2">
    <source>
        <dbReference type="EMBL" id="KAF2843874.1"/>
    </source>
</evidence>
<dbReference type="Proteomes" id="UP000799423">
    <property type="component" value="Unassembled WGS sequence"/>
</dbReference>
<dbReference type="PANTHER" id="PTHR42087">
    <property type="entry name" value="ILP IS AN APOPTOSIS INHIBITOR"/>
    <property type="match status" value="1"/>
</dbReference>
<accession>A0A6A7AMG0</accession>
<proteinExistence type="predicted"/>
<evidence type="ECO:0000256" key="1">
    <source>
        <dbReference type="SAM" id="MobiDB-lite"/>
    </source>
</evidence>
<feature type="region of interest" description="Disordered" evidence="1">
    <location>
        <begin position="85"/>
        <end position="109"/>
    </location>
</feature>
<sequence>MASLRSVALAGGSTYSDRLSSLADTASEQQSDISEWYSAYQSCQLFFFDQAQHEAGVKAVCALINICLPSQWAGPPLFNISSLQTHTSSPGAQNISSRRPGPVSDTRDQPAAARVSLIPFIRRLVITGMDTTSIMHRFFGDDWRQGVGPIYECERKNYLFAIKSVGWADVKCLYDMSPHEMVPFMKPLQKVQLEEIEGAESAWSRWL</sequence>
<dbReference type="OrthoDB" id="5335812at2759"/>
<evidence type="ECO:0000313" key="3">
    <source>
        <dbReference type="Proteomes" id="UP000799423"/>
    </source>
</evidence>
<organism evidence="2 3">
    <name type="scientific">Plenodomus tracheiphilus IPT5</name>
    <dbReference type="NCBI Taxonomy" id="1408161"/>
    <lineage>
        <taxon>Eukaryota</taxon>
        <taxon>Fungi</taxon>
        <taxon>Dikarya</taxon>
        <taxon>Ascomycota</taxon>
        <taxon>Pezizomycotina</taxon>
        <taxon>Dothideomycetes</taxon>
        <taxon>Pleosporomycetidae</taxon>
        <taxon>Pleosporales</taxon>
        <taxon>Pleosporineae</taxon>
        <taxon>Leptosphaeriaceae</taxon>
        <taxon>Plenodomus</taxon>
    </lineage>
</organism>
<keyword evidence="3" id="KW-1185">Reference proteome</keyword>
<feature type="compositionally biased region" description="Polar residues" evidence="1">
    <location>
        <begin position="85"/>
        <end position="97"/>
    </location>
</feature>
<dbReference type="AlphaFoldDB" id="A0A6A7AMG0"/>
<reference evidence="2" key="1">
    <citation type="submission" date="2020-01" db="EMBL/GenBank/DDBJ databases">
        <authorList>
            <consortium name="DOE Joint Genome Institute"/>
            <person name="Haridas S."/>
            <person name="Albert R."/>
            <person name="Binder M."/>
            <person name="Bloem J."/>
            <person name="Labutti K."/>
            <person name="Salamov A."/>
            <person name="Andreopoulos B."/>
            <person name="Baker S.E."/>
            <person name="Barry K."/>
            <person name="Bills G."/>
            <person name="Bluhm B.H."/>
            <person name="Cannon C."/>
            <person name="Castanera R."/>
            <person name="Culley D.E."/>
            <person name="Daum C."/>
            <person name="Ezra D."/>
            <person name="Gonzalez J.B."/>
            <person name="Henrissat B."/>
            <person name="Kuo A."/>
            <person name="Liang C."/>
            <person name="Lipzen A."/>
            <person name="Lutzoni F."/>
            <person name="Magnuson J."/>
            <person name="Mondo S."/>
            <person name="Nolan M."/>
            <person name="Ohm R."/>
            <person name="Pangilinan J."/>
            <person name="Park H.-J."/>
            <person name="Ramirez L."/>
            <person name="Alfaro M."/>
            <person name="Sun H."/>
            <person name="Tritt A."/>
            <person name="Yoshinaga Y."/>
            <person name="Zwiers L.-H."/>
            <person name="Turgeon B.G."/>
            <person name="Goodwin S.B."/>
            <person name="Spatafora J.W."/>
            <person name="Crous P.W."/>
            <person name="Grigoriev I.V."/>
        </authorList>
    </citation>
    <scope>NUCLEOTIDE SEQUENCE</scope>
    <source>
        <strain evidence="2">IPT5</strain>
    </source>
</reference>
<protein>
    <submittedName>
        <fullName evidence="2">Uncharacterized protein</fullName>
    </submittedName>
</protein>
<dbReference type="EMBL" id="MU006500">
    <property type="protein sequence ID" value="KAF2843874.1"/>
    <property type="molecule type" value="Genomic_DNA"/>
</dbReference>
<feature type="non-terminal residue" evidence="2">
    <location>
        <position position="207"/>
    </location>
</feature>
<dbReference type="PANTHER" id="PTHR42087:SF1">
    <property type="entry name" value="ILP IS AN APOPTOSIS INHIBITOR"/>
    <property type="match status" value="1"/>
</dbReference>
<name>A0A6A7AMG0_9PLEO</name>
<dbReference type="InterPro" id="IPR053267">
    <property type="entry name" value="Verrucosidin_biosynth-assoc"/>
</dbReference>
<gene>
    <name evidence="2" type="ORF">T440DRAFT_411264</name>
</gene>